<evidence type="ECO:0000313" key="2">
    <source>
        <dbReference type="Proteomes" id="UP001607303"/>
    </source>
</evidence>
<dbReference type="EMBL" id="JAYRBN010000028">
    <property type="protein sequence ID" value="KAL2749022.1"/>
    <property type="molecule type" value="Genomic_DNA"/>
</dbReference>
<evidence type="ECO:0000313" key="1">
    <source>
        <dbReference type="EMBL" id="KAL2749022.1"/>
    </source>
</evidence>
<protein>
    <submittedName>
        <fullName evidence="1">Uncharacterized protein</fullName>
    </submittedName>
</protein>
<dbReference type="Proteomes" id="UP001607303">
    <property type="component" value="Unassembled WGS sequence"/>
</dbReference>
<name>A0ABD2CV50_VESMC</name>
<keyword evidence="2" id="KW-1185">Reference proteome</keyword>
<gene>
    <name evidence="1" type="ORF">V1477_002632</name>
</gene>
<sequence length="99" mass="11692">MMERNLVSVVPVLFQDRNFSSRDERIERRGKDRRWTTKTVTVKRSPCRAYLHLTGSRRSFTDTRQVKYAEDRKSTLAEVARKKGFHYASFMGIRHSLAL</sequence>
<comment type="caution">
    <text evidence="1">The sequence shown here is derived from an EMBL/GenBank/DDBJ whole genome shotgun (WGS) entry which is preliminary data.</text>
</comment>
<proteinExistence type="predicted"/>
<dbReference type="AlphaFoldDB" id="A0ABD2CV50"/>
<organism evidence="1 2">
    <name type="scientific">Vespula maculifrons</name>
    <name type="common">Eastern yellow jacket</name>
    <name type="synonym">Wasp</name>
    <dbReference type="NCBI Taxonomy" id="7453"/>
    <lineage>
        <taxon>Eukaryota</taxon>
        <taxon>Metazoa</taxon>
        <taxon>Ecdysozoa</taxon>
        <taxon>Arthropoda</taxon>
        <taxon>Hexapoda</taxon>
        <taxon>Insecta</taxon>
        <taxon>Pterygota</taxon>
        <taxon>Neoptera</taxon>
        <taxon>Endopterygota</taxon>
        <taxon>Hymenoptera</taxon>
        <taxon>Apocrita</taxon>
        <taxon>Aculeata</taxon>
        <taxon>Vespoidea</taxon>
        <taxon>Vespidae</taxon>
        <taxon>Vespinae</taxon>
        <taxon>Vespula</taxon>
    </lineage>
</organism>
<accession>A0ABD2CV50</accession>
<reference evidence="1 2" key="1">
    <citation type="journal article" date="2024" name="Ann. Entomol. Soc. Am.">
        <title>Genomic analyses of the southern and eastern yellowjacket wasps (Hymenoptera: Vespidae) reveal evolutionary signatures of social life.</title>
        <authorList>
            <person name="Catto M.A."/>
            <person name="Caine P.B."/>
            <person name="Orr S.E."/>
            <person name="Hunt B.G."/>
            <person name="Goodisman M.A.D."/>
        </authorList>
    </citation>
    <scope>NUCLEOTIDE SEQUENCE [LARGE SCALE GENOMIC DNA]</scope>
    <source>
        <strain evidence="1">232</strain>
        <tissue evidence="1">Head and thorax</tissue>
    </source>
</reference>